<accession>A0AA48H825</accession>
<name>A0AA48H825_9BACT</name>
<protein>
    <recommendedName>
        <fullName evidence="3">Thermostable hemolysin</fullName>
    </recommendedName>
</protein>
<dbReference type="EMBL" id="AP027081">
    <property type="protein sequence ID" value="BDU77653.1"/>
    <property type="molecule type" value="Genomic_DNA"/>
</dbReference>
<proteinExistence type="predicted"/>
<evidence type="ECO:0000313" key="1">
    <source>
        <dbReference type="EMBL" id="BDU77653.1"/>
    </source>
</evidence>
<dbReference type="InterPro" id="IPR022050">
    <property type="entry name" value="T_hemolysin"/>
</dbReference>
<gene>
    <name evidence="1" type="ORF">METESE_26110</name>
</gene>
<dbReference type="KEGG" id="msea:METESE_26110"/>
<sequence length="148" mass="16290">MSGPFFSEHYFHEPAESAFSRALGGPVDRNQILEVGGLAATRNGAGKDLVSHTPWFVLGLGYRFGLVTATRQVRHLLSKAGMEFLPIAAADRAALPQADQSVWGDYYENDPITGVIDFLASCQEVATRRMAKYQVGDMLMRIRERKAG</sequence>
<dbReference type="Proteomes" id="UP001228113">
    <property type="component" value="Chromosome"/>
</dbReference>
<dbReference type="Pfam" id="PF12261">
    <property type="entry name" value="T_hemolysin"/>
    <property type="match status" value="1"/>
</dbReference>
<evidence type="ECO:0008006" key="3">
    <source>
        <dbReference type="Google" id="ProtNLM"/>
    </source>
</evidence>
<organism evidence="1 2">
    <name type="scientific">Mesoterricola sediminis</name>
    <dbReference type="NCBI Taxonomy" id="2927980"/>
    <lineage>
        <taxon>Bacteria</taxon>
        <taxon>Pseudomonadati</taxon>
        <taxon>Acidobacteriota</taxon>
        <taxon>Holophagae</taxon>
        <taxon>Holophagales</taxon>
        <taxon>Holophagaceae</taxon>
        <taxon>Mesoterricola</taxon>
    </lineage>
</organism>
<dbReference type="AlphaFoldDB" id="A0AA48H825"/>
<reference evidence="1" key="1">
    <citation type="journal article" date="2023" name="Int. J. Syst. Evol. Microbiol.">
        <title>Mesoterricola silvestris gen. nov., sp. nov., Mesoterricola sediminis sp. nov., Geothrix oryzae sp. nov., Geothrix edaphica sp. nov., Geothrix rubra sp. nov., and Geothrix limicola sp. nov., six novel members of Acidobacteriota isolated from soils.</title>
        <authorList>
            <person name="Itoh H."/>
            <person name="Sugisawa Y."/>
            <person name="Mise K."/>
            <person name="Xu Z."/>
            <person name="Kuniyasu M."/>
            <person name="Ushijima N."/>
            <person name="Kawano K."/>
            <person name="Kobayashi E."/>
            <person name="Shiratori Y."/>
            <person name="Masuda Y."/>
            <person name="Senoo K."/>
        </authorList>
    </citation>
    <scope>NUCLEOTIDE SEQUENCE</scope>
    <source>
        <strain evidence="1">W786</strain>
    </source>
</reference>
<keyword evidence="2" id="KW-1185">Reference proteome</keyword>
<evidence type="ECO:0000313" key="2">
    <source>
        <dbReference type="Proteomes" id="UP001228113"/>
    </source>
</evidence>